<evidence type="ECO:0000313" key="2">
    <source>
        <dbReference type="EMBL" id="KAK3591216.1"/>
    </source>
</evidence>
<keyword evidence="3" id="KW-1185">Reference proteome</keyword>
<reference evidence="2" key="2">
    <citation type="journal article" date="2021" name="Genome Biol. Evol.">
        <title>Developing a high-quality reference genome for a parasitic bivalve with doubly uniparental inheritance (Bivalvia: Unionida).</title>
        <authorList>
            <person name="Smith C.H."/>
        </authorList>
    </citation>
    <scope>NUCLEOTIDE SEQUENCE</scope>
    <source>
        <strain evidence="2">CHS0354</strain>
        <tissue evidence="2">Mantle</tissue>
    </source>
</reference>
<dbReference type="AlphaFoldDB" id="A0AAE0SFV4"/>
<gene>
    <name evidence="2" type="ORF">CHS0354_003847</name>
</gene>
<evidence type="ECO:0000313" key="3">
    <source>
        <dbReference type="Proteomes" id="UP001195483"/>
    </source>
</evidence>
<comment type="caution">
    <text evidence="2">The sequence shown here is derived from an EMBL/GenBank/DDBJ whole genome shotgun (WGS) entry which is preliminary data.</text>
</comment>
<keyword evidence="1" id="KW-0732">Signal</keyword>
<proteinExistence type="predicted"/>
<reference evidence="2" key="3">
    <citation type="submission" date="2023-05" db="EMBL/GenBank/DDBJ databases">
        <authorList>
            <person name="Smith C.H."/>
        </authorList>
    </citation>
    <scope>NUCLEOTIDE SEQUENCE</scope>
    <source>
        <strain evidence="2">CHS0354</strain>
        <tissue evidence="2">Mantle</tissue>
    </source>
</reference>
<evidence type="ECO:0000256" key="1">
    <source>
        <dbReference type="SAM" id="SignalP"/>
    </source>
</evidence>
<dbReference type="SUPFAM" id="SSF57414">
    <property type="entry name" value="Hairpin loop containing domain-like"/>
    <property type="match status" value="1"/>
</dbReference>
<protein>
    <recommendedName>
        <fullName evidence="4">Apple domain-containing protein</fullName>
    </recommendedName>
</protein>
<accession>A0AAE0SFV4</accession>
<name>A0AAE0SFV4_9BIVA</name>
<feature type="chain" id="PRO_5041965979" description="Apple domain-containing protein" evidence="1">
    <location>
        <begin position="23"/>
        <end position="165"/>
    </location>
</feature>
<reference evidence="2" key="1">
    <citation type="journal article" date="2021" name="Genome Biol. Evol.">
        <title>A High-Quality Reference Genome for a Parasitic Bivalve with Doubly Uniparental Inheritance (Bivalvia: Unionida).</title>
        <authorList>
            <person name="Smith C.H."/>
        </authorList>
    </citation>
    <scope>NUCLEOTIDE SEQUENCE</scope>
    <source>
        <strain evidence="2">CHS0354</strain>
    </source>
</reference>
<evidence type="ECO:0008006" key="4">
    <source>
        <dbReference type="Google" id="ProtNLM"/>
    </source>
</evidence>
<feature type="signal peptide" evidence="1">
    <location>
        <begin position="1"/>
        <end position="22"/>
    </location>
</feature>
<dbReference type="EMBL" id="JAEAOA010000299">
    <property type="protein sequence ID" value="KAK3591216.1"/>
    <property type="molecule type" value="Genomic_DNA"/>
</dbReference>
<sequence>MWNFFIFYTSIITSVLVNTSIGHQACPTFSPGPLTLGNLQFGIHMKTSCFRSFYGVSITECATECLLRKSRCKSINYWRISLKCQLCENMAGGDNMEPSNGGVHSDISTWSQFFASSCAKIRCNYFERCMPDKAADPSNTKVCDVSGKRNGGKGVMAVDLHVLEK</sequence>
<dbReference type="Proteomes" id="UP001195483">
    <property type="component" value="Unassembled WGS sequence"/>
</dbReference>
<organism evidence="2 3">
    <name type="scientific">Potamilus streckersoni</name>
    <dbReference type="NCBI Taxonomy" id="2493646"/>
    <lineage>
        <taxon>Eukaryota</taxon>
        <taxon>Metazoa</taxon>
        <taxon>Spiralia</taxon>
        <taxon>Lophotrochozoa</taxon>
        <taxon>Mollusca</taxon>
        <taxon>Bivalvia</taxon>
        <taxon>Autobranchia</taxon>
        <taxon>Heteroconchia</taxon>
        <taxon>Palaeoheterodonta</taxon>
        <taxon>Unionida</taxon>
        <taxon>Unionoidea</taxon>
        <taxon>Unionidae</taxon>
        <taxon>Ambleminae</taxon>
        <taxon>Lampsilini</taxon>
        <taxon>Potamilus</taxon>
    </lineage>
</organism>